<feature type="region of interest" description="Disordered" evidence="1">
    <location>
        <begin position="85"/>
        <end position="104"/>
    </location>
</feature>
<name>A0A9D4C7C0_DREPO</name>
<feature type="compositionally biased region" description="Basic residues" evidence="1">
    <location>
        <begin position="55"/>
        <end position="66"/>
    </location>
</feature>
<dbReference type="AlphaFoldDB" id="A0A9D4C7C0"/>
<proteinExistence type="predicted"/>
<feature type="region of interest" description="Disordered" evidence="1">
    <location>
        <begin position="40"/>
        <end position="73"/>
    </location>
</feature>
<protein>
    <submittedName>
        <fullName evidence="2">Uncharacterized protein</fullName>
    </submittedName>
</protein>
<comment type="caution">
    <text evidence="2">The sequence shown here is derived from an EMBL/GenBank/DDBJ whole genome shotgun (WGS) entry which is preliminary data.</text>
</comment>
<sequence length="152" mass="17150">MEVDENECDDADDLVVTRVYRAASFTNSVTADRMCVQGSRSATHAESQTAAGTSRRTKNLHERTRRPVSPETWAMSRERISSWNRDSENFAIPQSPEESDTGSEDYVSHVANRFIGKEQLDVQQTARPIRNVLRGTLKERLEGSGLHGLRRD</sequence>
<organism evidence="2 3">
    <name type="scientific">Dreissena polymorpha</name>
    <name type="common">Zebra mussel</name>
    <name type="synonym">Mytilus polymorpha</name>
    <dbReference type="NCBI Taxonomy" id="45954"/>
    <lineage>
        <taxon>Eukaryota</taxon>
        <taxon>Metazoa</taxon>
        <taxon>Spiralia</taxon>
        <taxon>Lophotrochozoa</taxon>
        <taxon>Mollusca</taxon>
        <taxon>Bivalvia</taxon>
        <taxon>Autobranchia</taxon>
        <taxon>Heteroconchia</taxon>
        <taxon>Euheterodonta</taxon>
        <taxon>Imparidentia</taxon>
        <taxon>Neoheterodontei</taxon>
        <taxon>Myida</taxon>
        <taxon>Dreissenoidea</taxon>
        <taxon>Dreissenidae</taxon>
        <taxon>Dreissena</taxon>
    </lineage>
</organism>
<feature type="compositionally biased region" description="Polar residues" evidence="1">
    <location>
        <begin position="40"/>
        <end position="54"/>
    </location>
</feature>
<evidence type="ECO:0000256" key="1">
    <source>
        <dbReference type="SAM" id="MobiDB-lite"/>
    </source>
</evidence>
<reference evidence="2" key="2">
    <citation type="submission" date="2020-11" db="EMBL/GenBank/DDBJ databases">
        <authorList>
            <person name="McCartney M.A."/>
            <person name="Auch B."/>
            <person name="Kono T."/>
            <person name="Mallez S."/>
            <person name="Becker A."/>
            <person name="Gohl D.M."/>
            <person name="Silverstein K.A.T."/>
            <person name="Koren S."/>
            <person name="Bechman K.B."/>
            <person name="Herman A."/>
            <person name="Abrahante J.E."/>
            <person name="Garbe J."/>
        </authorList>
    </citation>
    <scope>NUCLEOTIDE SEQUENCE</scope>
    <source>
        <strain evidence="2">Duluth1</strain>
        <tissue evidence="2">Whole animal</tissue>
    </source>
</reference>
<reference evidence="2" key="1">
    <citation type="journal article" date="2019" name="bioRxiv">
        <title>The Genome of the Zebra Mussel, Dreissena polymorpha: A Resource for Invasive Species Research.</title>
        <authorList>
            <person name="McCartney M.A."/>
            <person name="Auch B."/>
            <person name="Kono T."/>
            <person name="Mallez S."/>
            <person name="Zhang Y."/>
            <person name="Obille A."/>
            <person name="Becker A."/>
            <person name="Abrahante J.E."/>
            <person name="Garbe J."/>
            <person name="Badalamenti J.P."/>
            <person name="Herman A."/>
            <person name="Mangelson H."/>
            <person name="Liachko I."/>
            <person name="Sullivan S."/>
            <person name="Sone E.D."/>
            <person name="Koren S."/>
            <person name="Silverstein K.A.T."/>
            <person name="Beckman K.B."/>
            <person name="Gohl D.M."/>
        </authorList>
    </citation>
    <scope>NUCLEOTIDE SEQUENCE</scope>
    <source>
        <strain evidence="2">Duluth1</strain>
        <tissue evidence="2">Whole animal</tissue>
    </source>
</reference>
<evidence type="ECO:0000313" key="3">
    <source>
        <dbReference type="Proteomes" id="UP000828390"/>
    </source>
</evidence>
<accession>A0A9D4C7C0</accession>
<dbReference type="EMBL" id="JAIWYP010000013">
    <property type="protein sequence ID" value="KAH3718363.1"/>
    <property type="molecule type" value="Genomic_DNA"/>
</dbReference>
<evidence type="ECO:0000313" key="2">
    <source>
        <dbReference type="EMBL" id="KAH3718363.1"/>
    </source>
</evidence>
<gene>
    <name evidence="2" type="ORF">DPMN_061166</name>
</gene>
<dbReference type="Proteomes" id="UP000828390">
    <property type="component" value="Unassembled WGS sequence"/>
</dbReference>
<keyword evidence="3" id="KW-1185">Reference proteome</keyword>